<evidence type="ECO:0000313" key="1">
    <source>
        <dbReference type="EMBL" id="MPM97942.1"/>
    </source>
</evidence>
<gene>
    <name evidence="1" type="ORF">SDC9_145123</name>
</gene>
<dbReference type="Gene3D" id="2.30.110.10">
    <property type="entry name" value="Electron Transport, Fmn-binding Protein, Chain A"/>
    <property type="match status" value="1"/>
</dbReference>
<dbReference type="PANTHER" id="PTHR34071">
    <property type="entry name" value="5-NITROIMIDAZOLE ANTIBIOTICS RESISTANCE PROTEIN, NIMA-FAMILY-RELATED PROTEIN-RELATED"/>
    <property type="match status" value="1"/>
</dbReference>
<dbReference type="PANTHER" id="PTHR34071:SF2">
    <property type="entry name" value="FLAVIN-NUCLEOTIDE-BINDING PROTEIN"/>
    <property type="match status" value="1"/>
</dbReference>
<dbReference type="Pfam" id="PF12900">
    <property type="entry name" value="Pyridox_ox_2"/>
    <property type="match status" value="1"/>
</dbReference>
<reference evidence="1" key="1">
    <citation type="submission" date="2019-08" db="EMBL/GenBank/DDBJ databases">
        <authorList>
            <person name="Kucharzyk K."/>
            <person name="Murdoch R.W."/>
            <person name="Higgins S."/>
            <person name="Loffler F."/>
        </authorList>
    </citation>
    <scope>NUCLEOTIDE SEQUENCE</scope>
</reference>
<accession>A0A645EBA6</accession>
<organism evidence="1">
    <name type="scientific">bioreactor metagenome</name>
    <dbReference type="NCBI Taxonomy" id="1076179"/>
    <lineage>
        <taxon>unclassified sequences</taxon>
        <taxon>metagenomes</taxon>
        <taxon>ecological metagenomes</taxon>
    </lineage>
</organism>
<proteinExistence type="predicted"/>
<dbReference type="InterPro" id="IPR012349">
    <property type="entry name" value="Split_barrel_FMN-bd"/>
</dbReference>
<comment type="caution">
    <text evidence="1">The sequence shown here is derived from an EMBL/GenBank/DDBJ whole genome shotgun (WGS) entry which is preliminary data.</text>
</comment>
<dbReference type="InterPro" id="IPR024747">
    <property type="entry name" value="Pyridox_Oxase-rel"/>
</dbReference>
<evidence type="ECO:0008006" key="2">
    <source>
        <dbReference type="Google" id="ProtNLM"/>
    </source>
</evidence>
<name>A0A645EBA6_9ZZZZ</name>
<protein>
    <recommendedName>
        <fullName evidence="2">Pyridoxamine 5'-phosphate oxidase putative domain-containing protein</fullName>
    </recommendedName>
</protein>
<sequence>MQPRTKQHLMTAEANEALLSRAFVGVLAMTGPYAIPVHFVWAGGKVYIHGSPEGEKVDRMAADANVCLTVYEMADFMVDNPTSACSIYTAFESVLVKGTVGNVEDLAKKREILYAFAAKYYPPLGELPMPDPAIEATILYEITPREITGKKV</sequence>
<dbReference type="EMBL" id="VSSQ01044145">
    <property type="protein sequence ID" value="MPM97942.1"/>
    <property type="molecule type" value="Genomic_DNA"/>
</dbReference>
<dbReference type="AlphaFoldDB" id="A0A645EBA6"/>
<dbReference type="SUPFAM" id="SSF50475">
    <property type="entry name" value="FMN-binding split barrel"/>
    <property type="match status" value="1"/>
</dbReference>